<evidence type="ECO:0000313" key="3">
    <source>
        <dbReference type="Proteomes" id="UP001596250"/>
    </source>
</evidence>
<dbReference type="PANTHER" id="PTHR40082:SF1">
    <property type="entry name" value="BLR5956 PROTEIN"/>
    <property type="match status" value="1"/>
</dbReference>
<dbReference type="CDD" id="cd06578">
    <property type="entry name" value="HemD"/>
    <property type="match status" value="1"/>
</dbReference>
<dbReference type="Proteomes" id="UP001596250">
    <property type="component" value="Unassembled WGS sequence"/>
</dbReference>
<dbReference type="InterPro" id="IPR036108">
    <property type="entry name" value="4pyrrol_syn_uPrphyn_synt_sf"/>
</dbReference>
<dbReference type="GO" id="GO:0004852">
    <property type="term" value="F:uroporphyrinogen-III synthase activity"/>
    <property type="evidence" value="ECO:0007669"/>
    <property type="project" value="UniProtKB-EC"/>
</dbReference>
<dbReference type="EMBL" id="JBHSQV010000150">
    <property type="protein sequence ID" value="MFC5987067.1"/>
    <property type="molecule type" value="Genomic_DNA"/>
</dbReference>
<evidence type="ECO:0000313" key="2">
    <source>
        <dbReference type="EMBL" id="MFC5987067.1"/>
    </source>
</evidence>
<organism evidence="2 3">
    <name type="scientific">Marinicrinis lubricantis</name>
    <dbReference type="NCBI Taxonomy" id="2086470"/>
    <lineage>
        <taxon>Bacteria</taxon>
        <taxon>Bacillati</taxon>
        <taxon>Bacillota</taxon>
        <taxon>Bacilli</taxon>
        <taxon>Bacillales</taxon>
        <taxon>Paenibacillaceae</taxon>
    </lineage>
</organism>
<keyword evidence="3" id="KW-1185">Reference proteome</keyword>
<dbReference type="InterPro" id="IPR039793">
    <property type="entry name" value="UROS/Hem4"/>
</dbReference>
<evidence type="ECO:0000259" key="1">
    <source>
        <dbReference type="Pfam" id="PF02602"/>
    </source>
</evidence>
<dbReference type="InterPro" id="IPR003754">
    <property type="entry name" value="4pyrrol_synth_uPrphyn_synth"/>
</dbReference>
<accession>A0ABW1IPN4</accession>
<name>A0ABW1IPN4_9BACL</name>
<keyword evidence="2" id="KW-0456">Lyase</keyword>
<dbReference type="NCBIfam" id="NF004584">
    <property type="entry name" value="PRK05928.2-1"/>
    <property type="match status" value="1"/>
</dbReference>
<sequence>MHGLEGKRVAVTGPRRSDQLSKLIEKMGGIPIIRPAQGTVYLEGSDVSVQIADFMKGDFDWLILTTGIGTDLLCKHAESAGLLEPFLEKLKQLKVAARGYKTVNLVKRLGIEPTVRDDDGTTSGIIRAMADFELSGCRIAIQNYGDSLPHLTEWLSSRGATYEELLPYRHVPPEQETLSLLISEMLNGSIDAVAFTSTPQVKFLFQYAQETGQADQLLHAFHGPVVALAVGKVTAEALRSQGVQRILAPEEQRMGSMVHLLADYYAQGGSTAQ</sequence>
<dbReference type="EC" id="4.2.1.75" evidence="2"/>
<reference evidence="3" key="1">
    <citation type="journal article" date="2019" name="Int. J. Syst. Evol. Microbiol.">
        <title>The Global Catalogue of Microorganisms (GCM) 10K type strain sequencing project: providing services to taxonomists for standard genome sequencing and annotation.</title>
        <authorList>
            <consortium name="The Broad Institute Genomics Platform"/>
            <consortium name="The Broad Institute Genome Sequencing Center for Infectious Disease"/>
            <person name="Wu L."/>
            <person name="Ma J."/>
        </authorList>
    </citation>
    <scope>NUCLEOTIDE SEQUENCE [LARGE SCALE GENOMIC DNA]</scope>
    <source>
        <strain evidence="3">CCM 8749</strain>
    </source>
</reference>
<dbReference type="Gene3D" id="3.40.50.10090">
    <property type="match status" value="2"/>
</dbReference>
<proteinExistence type="predicted"/>
<comment type="caution">
    <text evidence="2">The sequence shown here is derived from an EMBL/GenBank/DDBJ whole genome shotgun (WGS) entry which is preliminary data.</text>
</comment>
<gene>
    <name evidence="2" type="ORF">ACFPXP_11695</name>
</gene>
<protein>
    <submittedName>
        <fullName evidence="2">Uroporphyrinogen-III synthase</fullName>
        <ecNumber evidence="2">4.2.1.75</ecNumber>
    </submittedName>
</protein>
<dbReference type="RefSeq" id="WP_379894396.1">
    <property type="nucleotide sequence ID" value="NZ_CBCSCT010000055.1"/>
</dbReference>
<feature type="domain" description="Tetrapyrrole biosynthesis uroporphyrinogen III synthase" evidence="1">
    <location>
        <begin position="18"/>
        <end position="258"/>
    </location>
</feature>
<dbReference type="PANTHER" id="PTHR40082">
    <property type="entry name" value="BLR5956 PROTEIN"/>
    <property type="match status" value="1"/>
</dbReference>
<dbReference type="SUPFAM" id="SSF69618">
    <property type="entry name" value="HemD-like"/>
    <property type="match status" value="1"/>
</dbReference>
<dbReference type="Pfam" id="PF02602">
    <property type="entry name" value="HEM4"/>
    <property type="match status" value="1"/>
</dbReference>